<evidence type="ECO:0000256" key="4">
    <source>
        <dbReference type="ARBA" id="ARBA00022801"/>
    </source>
</evidence>
<keyword evidence="4" id="KW-0378">Hydrolase</keyword>
<keyword evidence="7" id="KW-0865">Zymogen</keyword>
<keyword evidence="2 10" id="KW-0645">Protease</keyword>
<dbReference type="InterPro" id="IPR032109">
    <property type="entry name" value="Big_3_5"/>
</dbReference>
<keyword evidence="5" id="KW-0720">Serine protease</keyword>
<name>A0ABW1Z8A9_9BACT</name>
<dbReference type="PROSITE" id="PS00138">
    <property type="entry name" value="SUBTILASE_SER"/>
    <property type="match status" value="1"/>
</dbReference>
<dbReference type="EMBL" id="JBHSWI010000001">
    <property type="protein sequence ID" value="MFC6645339.1"/>
    <property type="molecule type" value="Genomic_DNA"/>
</dbReference>
<evidence type="ECO:0000256" key="3">
    <source>
        <dbReference type="ARBA" id="ARBA00022723"/>
    </source>
</evidence>
<dbReference type="SMART" id="SM00944">
    <property type="entry name" value="Pro-kuma_activ"/>
    <property type="match status" value="1"/>
</dbReference>
<comment type="caution">
    <text evidence="10">The sequence shown here is derived from an EMBL/GenBank/DDBJ whole genome shotgun (WGS) entry which is preliminary data.</text>
</comment>
<dbReference type="InterPro" id="IPR023828">
    <property type="entry name" value="Peptidase_S8_Ser-AS"/>
</dbReference>
<evidence type="ECO:0000256" key="6">
    <source>
        <dbReference type="ARBA" id="ARBA00022837"/>
    </source>
</evidence>
<dbReference type="Pfam" id="PF09286">
    <property type="entry name" value="Pro-kuma_activ"/>
    <property type="match status" value="1"/>
</dbReference>
<dbReference type="PANTHER" id="PTHR14218:SF15">
    <property type="entry name" value="TRIPEPTIDYL-PEPTIDASE 1"/>
    <property type="match status" value="1"/>
</dbReference>
<evidence type="ECO:0000256" key="5">
    <source>
        <dbReference type="ARBA" id="ARBA00022825"/>
    </source>
</evidence>
<dbReference type="SUPFAM" id="SSF54897">
    <property type="entry name" value="Protease propeptides/inhibitors"/>
    <property type="match status" value="1"/>
</dbReference>
<gene>
    <name evidence="10" type="ORF">ACFQBQ_07015</name>
</gene>
<dbReference type="PROSITE" id="PS51695">
    <property type="entry name" value="SEDOLISIN"/>
    <property type="match status" value="1"/>
</dbReference>
<dbReference type="InterPro" id="IPR036852">
    <property type="entry name" value="Peptidase_S8/S53_dom_sf"/>
</dbReference>
<dbReference type="Gene3D" id="2.60.40.10">
    <property type="entry name" value="Immunoglobulins"/>
    <property type="match status" value="3"/>
</dbReference>
<feature type="domain" description="Peptidase S53" evidence="9">
    <location>
        <begin position="238"/>
        <end position="671"/>
    </location>
</feature>
<dbReference type="SUPFAM" id="SSF52743">
    <property type="entry name" value="Subtilisin-like"/>
    <property type="match status" value="1"/>
</dbReference>
<evidence type="ECO:0000256" key="8">
    <source>
        <dbReference type="SAM" id="SignalP"/>
    </source>
</evidence>
<evidence type="ECO:0000256" key="2">
    <source>
        <dbReference type="ARBA" id="ARBA00022670"/>
    </source>
</evidence>
<feature type="chain" id="PRO_5046242925" evidence="8">
    <location>
        <begin position="28"/>
        <end position="1211"/>
    </location>
</feature>
<dbReference type="CDD" id="cd11377">
    <property type="entry name" value="Pro-peptidase_S53"/>
    <property type="match status" value="1"/>
</dbReference>
<evidence type="ECO:0000313" key="10">
    <source>
        <dbReference type="EMBL" id="MFC6645339.1"/>
    </source>
</evidence>
<dbReference type="InterPro" id="IPR050819">
    <property type="entry name" value="Tripeptidyl-peptidase_I"/>
</dbReference>
<dbReference type="RefSeq" id="WP_390234507.1">
    <property type="nucleotide sequence ID" value="NZ_JBHSWI010000001.1"/>
</dbReference>
<keyword evidence="11" id="KW-1185">Reference proteome</keyword>
<comment type="cofactor">
    <cofactor evidence="1">
        <name>Ca(2+)</name>
        <dbReference type="ChEBI" id="CHEBI:29108"/>
    </cofactor>
</comment>
<feature type="signal peptide" evidence="8">
    <location>
        <begin position="1"/>
        <end position="27"/>
    </location>
</feature>
<dbReference type="PANTHER" id="PTHR14218">
    <property type="entry name" value="PROTEASE S8 TRIPEPTIDYL PEPTIDASE I CLN2"/>
    <property type="match status" value="1"/>
</dbReference>
<reference evidence="11" key="1">
    <citation type="journal article" date="2019" name="Int. J. Syst. Evol. Microbiol.">
        <title>The Global Catalogue of Microorganisms (GCM) 10K type strain sequencing project: providing services to taxonomists for standard genome sequencing and annotation.</title>
        <authorList>
            <consortium name="The Broad Institute Genomics Platform"/>
            <consortium name="The Broad Institute Genome Sequencing Center for Infectious Disease"/>
            <person name="Wu L."/>
            <person name="Ma J."/>
        </authorList>
    </citation>
    <scope>NUCLEOTIDE SEQUENCE [LARGE SCALE GENOMIC DNA]</scope>
    <source>
        <strain evidence="11">CGMCC 1.16026</strain>
    </source>
</reference>
<dbReference type="InterPro" id="IPR013783">
    <property type="entry name" value="Ig-like_fold"/>
</dbReference>
<evidence type="ECO:0000313" key="11">
    <source>
        <dbReference type="Proteomes" id="UP001596391"/>
    </source>
</evidence>
<dbReference type="Proteomes" id="UP001596391">
    <property type="component" value="Unassembled WGS sequence"/>
</dbReference>
<dbReference type="Gene3D" id="3.40.50.200">
    <property type="entry name" value="Peptidase S8/S53 domain"/>
    <property type="match status" value="1"/>
</dbReference>
<dbReference type="Pfam" id="PF16640">
    <property type="entry name" value="Big_3_5"/>
    <property type="match status" value="2"/>
</dbReference>
<organism evidence="10 11">
    <name type="scientific">Granulicella cerasi</name>
    <dbReference type="NCBI Taxonomy" id="741063"/>
    <lineage>
        <taxon>Bacteria</taxon>
        <taxon>Pseudomonadati</taxon>
        <taxon>Acidobacteriota</taxon>
        <taxon>Terriglobia</taxon>
        <taxon>Terriglobales</taxon>
        <taxon>Acidobacteriaceae</taxon>
        <taxon>Granulicella</taxon>
    </lineage>
</organism>
<keyword evidence="8" id="KW-0732">Signal</keyword>
<dbReference type="InterPro" id="IPR015366">
    <property type="entry name" value="S53_propep"/>
</dbReference>
<evidence type="ECO:0000256" key="7">
    <source>
        <dbReference type="ARBA" id="ARBA00023145"/>
    </source>
</evidence>
<sequence length="1211" mass="121819">MVRNRLYRSLKAGIALALGSLCPAALVAQSAAPVRLVTAAVNNSDRIALAGSLRKDLAHATDLGTASTSLTARNAMIVLERSAAQEADLEQYLGDVQNASSPSFHKWLTPAEYGARFGASSDDIAAITGWLQSQGLTVVKTSPAANVIVFSGSVGQLQNAFATTIHQVSLNGEKHLTALTEPKLPRALAPAVKGVLGLDDFRPHPYVQKAPTATYNATTKRIEPDFTLFSSAGTPYLYLDPADAATVYNTPNANLNPNYTGTTYDGTGITVGVVGDSNFATGPVSNYRQAFLGETTSTLNMPTVVIDGVDPGINGDEIETFLDLEVLGGIAPKAKINYYASADSDISNGLFNAIQRAVNDNAVSILSVSFGACEAGLGTATNGFIAETYKQAAAQGITVLVSSGDAGAATCDSSAATTATHGLAVNGLSSTPYNISVGGTDFYGLLSGFTTYVDTTTSGSAPYYRTAKSYIPERPWNDSTSSNGALANNVAYSASPNIIGGGGGKSIIYSKPAFQSALTPADGARDLPDVSFLAGNGFDGAVWVICETSSIYGDNCATSNGQIASSARFSGAGGTSASTPAFAGMLALVEQSIGARLGAANNVIYKLASTKYSTVFHDITAGNNSVVCTANTTNCGSNGFLTGYDATTGYDLATGLGSVNAAALLQNWSSGTGTASTTAFTINGSTAAVSVTHGTSLTFGVNVNPTTATGDVGIVNTATASSSSSSTLNGTPYTLTLANGAATGSYNGLPGGQYTVYANYGGDSSTASSKSSAISVNIAAENSSTLLWANAYTPLQATISNLNAIPYGSYVFLETSVYGTAEGYTNSLGYATGTVTYLDGGKSIGTAAMTSGNFASFPSSTSTAYSFTPGTHTVTATYPGDASYKANTSNTLNFTVVKGNTTAVLYANSATVTSTTTDNIEIDVETSSLATAPTGTITLTANGTTLGTSSTFSTGNLRADNTVVSYVIIPVAGSSLVSGSNTLTATYSGDSNYNGSTGTVTITDSFASFTMASGAIAINAGATIGNTATVSVTPTGNFAGLVNLKCAVTTAPANAVSPVTCSIPTNVNVTGTGIATTTVTAVSTSTTTGGAYAITITGTDAASGKIVQTAVSNVTVTAAPGITLANSAAITLTAGATTGNTSTLTMSPTNGFTGIVNLSCAVTSTPSGASASYPITCGVAPTSVTISGITAQTATLSINSTARKTASLRAA</sequence>
<dbReference type="CDD" id="cd04056">
    <property type="entry name" value="Peptidases_S53"/>
    <property type="match status" value="1"/>
</dbReference>
<evidence type="ECO:0000259" key="9">
    <source>
        <dbReference type="PROSITE" id="PS51695"/>
    </source>
</evidence>
<dbReference type="GO" id="GO:0006508">
    <property type="term" value="P:proteolysis"/>
    <property type="evidence" value="ECO:0007669"/>
    <property type="project" value="UniProtKB-KW"/>
</dbReference>
<dbReference type="GO" id="GO:0008233">
    <property type="term" value="F:peptidase activity"/>
    <property type="evidence" value="ECO:0007669"/>
    <property type="project" value="UniProtKB-KW"/>
</dbReference>
<accession>A0ABW1Z8A9</accession>
<proteinExistence type="predicted"/>
<keyword evidence="6" id="KW-0106">Calcium</keyword>
<evidence type="ECO:0000256" key="1">
    <source>
        <dbReference type="ARBA" id="ARBA00001913"/>
    </source>
</evidence>
<dbReference type="InterPro" id="IPR030400">
    <property type="entry name" value="Sedolisin_dom"/>
</dbReference>
<keyword evidence="3" id="KW-0479">Metal-binding</keyword>
<protein>
    <submittedName>
        <fullName evidence="10">Protease pro-enzyme activation domain-containing protein</fullName>
    </submittedName>
</protein>